<proteinExistence type="predicted"/>
<keyword evidence="2" id="KW-1185">Reference proteome</keyword>
<sequence>FEQDILGLVNTPHNCQRHGCGPMGQRYVVQERRITDQVASFIEHNSHPHNRILNLAQMHNAIQVQ</sequence>
<reference evidence="1" key="1">
    <citation type="submission" date="2023-06" db="EMBL/GenBank/DDBJ databases">
        <authorList>
            <consortium name="Lawrence Berkeley National Laboratory"/>
            <person name="Ahrendt S."/>
            <person name="Sahu N."/>
            <person name="Indic B."/>
            <person name="Wong-Bajracharya J."/>
            <person name="Merenyi Z."/>
            <person name="Ke H.-M."/>
            <person name="Monk M."/>
            <person name="Kocsube S."/>
            <person name="Drula E."/>
            <person name="Lipzen A."/>
            <person name="Balint B."/>
            <person name="Henrissat B."/>
            <person name="Andreopoulos B."/>
            <person name="Martin F.M."/>
            <person name="Harder C.B."/>
            <person name="Rigling D."/>
            <person name="Ford K.L."/>
            <person name="Foster G.D."/>
            <person name="Pangilinan J."/>
            <person name="Papanicolaou A."/>
            <person name="Barry K."/>
            <person name="LaButti K."/>
            <person name="Viragh M."/>
            <person name="Koriabine M."/>
            <person name="Yan M."/>
            <person name="Riley R."/>
            <person name="Champramary S."/>
            <person name="Plett K.L."/>
            <person name="Tsai I.J."/>
            <person name="Slot J."/>
            <person name="Sipos G."/>
            <person name="Plett J."/>
            <person name="Nagy L.G."/>
            <person name="Grigoriev I.V."/>
        </authorList>
    </citation>
    <scope>NUCLEOTIDE SEQUENCE</scope>
    <source>
        <strain evidence="1">FPL87.14</strain>
    </source>
</reference>
<dbReference type="AlphaFoldDB" id="A0AA39MHV0"/>
<evidence type="ECO:0000313" key="1">
    <source>
        <dbReference type="EMBL" id="KAK0435421.1"/>
    </source>
</evidence>
<name>A0AA39MHV0_9AGAR</name>
<evidence type="ECO:0000313" key="2">
    <source>
        <dbReference type="Proteomes" id="UP001175226"/>
    </source>
</evidence>
<comment type="caution">
    <text evidence="1">The sequence shown here is derived from an EMBL/GenBank/DDBJ whole genome shotgun (WGS) entry which is preliminary data.</text>
</comment>
<dbReference type="Proteomes" id="UP001175226">
    <property type="component" value="Unassembled WGS sequence"/>
</dbReference>
<feature type="non-terminal residue" evidence="1">
    <location>
        <position position="65"/>
    </location>
</feature>
<feature type="non-terminal residue" evidence="1">
    <location>
        <position position="1"/>
    </location>
</feature>
<protein>
    <submittedName>
        <fullName evidence="1">Uncharacterized protein</fullName>
    </submittedName>
</protein>
<dbReference type="EMBL" id="JAUEPT010000063">
    <property type="protein sequence ID" value="KAK0435421.1"/>
    <property type="molecule type" value="Genomic_DNA"/>
</dbReference>
<gene>
    <name evidence="1" type="ORF">EV421DRAFT_1663520</name>
</gene>
<accession>A0AA39MHV0</accession>
<organism evidence="1 2">
    <name type="scientific">Armillaria borealis</name>
    <dbReference type="NCBI Taxonomy" id="47425"/>
    <lineage>
        <taxon>Eukaryota</taxon>
        <taxon>Fungi</taxon>
        <taxon>Dikarya</taxon>
        <taxon>Basidiomycota</taxon>
        <taxon>Agaricomycotina</taxon>
        <taxon>Agaricomycetes</taxon>
        <taxon>Agaricomycetidae</taxon>
        <taxon>Agaricales</taxon>
        <taxon>Marasmiineae</taxon>
        <taxon>Physalacriaceae</taxon>
        <taxon>Armillaria</taxon>
    </lineage>
</organism>